<feature type="transmembrane region" description="Helical" evidence="2">
    <location>
        <begin position="60"/>
        <end position="81"/>
    </location>
</feature>
<dbReference type="PATRIC" id="fig|884204.3.peg.2224"/>
<organism evidence="4 5">
    <name type="scientific">Burkholderia pseudomallei (strain 1026b)</name>
    <dbReference type="NCBI Taxonomy" id="884204"/>
    <lineage>
        <taxon>Bacteria</taxon>
        <taxon>Pseudomonadati</taxon>
        <taxon>Pseudomonadota</taxon>
        <taxon>Betaproteobacteria</taxon>
        <taxon>Burkholderiales</taxon>
        <taxon>Burkholderiaceae</taxon>
        <taxon>Burkholderia</taxon>
        <taxon>pseudomallei group</taxon>
    </lineage>
</organism>
<feature type="domain" description="DUF6708" evidence="3">
    <location>
        <begin position="105"/>
        <end position="288"/>
    </location>
</feature>
<keyword evidence="2" id="KW-1133">Transmembrane helix</keyword>
<keyword evidence="2" id="KW-0812">Transmembrane</keyword>
<keyword evidence="2" id="KW-0472">Membrane</keyword>
<dbReference type="Pfam" id="PF20455">
    <property type="entry name" value="DUF6708"/>
    <property type="match status" value="1"/>
</dbReference>
<name>A0A0H3HJV4_BURP2</name>
<evidence type="ECO:0000256" key="1">
    <source>
        <dbReference type="SAM" id="MobiDB-lite"/>
    </source>
</evidence>
<proteinExistence type="predicted"/>
<feature type="compositionally biased region" description="Basic residues" evidence="1">
    <location>
        <begin position="334"/>
        <end position="343"/>
    </location>
</feature>
<dbReference type="KEGG" id="bpz:BP1026B_I2006"/>
<reference evidence="4 5" key="1">
    <citation type="journal article" date="2012" name="PLoS ONE">
        <title>Evolution of Burkholderia pseudomallei in recurrent melioidosis.</title>
        <authorList>
            <person name="Hayden H.S."/>
            <person name="Lim R."/>
            <person name="Brittnacher M.J."/>
            <person name="Sims E.H."/>
            <person name="Ramage E.R."/>
            <person name="Fong C."/>
            <person name="Wu Z."/>
            <person name="Crist E."/>
            <person name="Chang J."/>
            <person name="Zhou Y."/>
            <person name="Radey M."/>
            <person name="Rohmer L."/>
            <person name="Haugen E."/>
            <person name="Gillett W."/>
            <person name="Wuthiekanun V."/>
            <person name="Peacock S.J."/>
            <person name="Kaul R."/>
            <person name="Miller S.I."/>
            <person name="Manoil C."/>
            <person name="Jacobs M.A."/>
        </authorList>
    </citation>
    <scope>NUCLEOTIDE SEQUENCE [LARGE SCALE GENOMIC DNA]</scope>
    <source>
        <strain evidence="4 5">1026b</strain>
    </source>
</reference>
<dbReference type="Proteomes" id="UP000010087">
    <property type="component" value="Chromosome 1"/>
</dbReference>
<accession>A0A0H3HJV4</accession>
<dbReference type="AlphaFoldDB" id="A0A0H3HJV4"/>
<evidence type="ECO:0000313" key="5">
    <source>
        <dbReference type="Proteomes" id="UP000010087"/>
    </source>
</evidence>
<dbReference type="InterPro" id="IPR046554">
    <property type="entry name" value="DUF6708"/>
</dbReference>
<evidence type="ECO:0000256" key="2">
    <source>
        <dbReference type="SAM" id="Phobius"/>
    </source>
</evidence>
<protein>
    <recommendedName>
        <fullName evidence="3">DUF6708 domain-containing protein</fullName>
    </recommendedName>
</protein>
<feature type="region of interest" description="Disordered" evidence="1">
    <location>
        <begin position="314"/>
        <end position="343"/>
    </location>
</feature>
<evidence type="ECO:0000259" key="3">
    <source>
        <dbReference type="Pfam" id="PF20455"/>
    </source>
</evidence>
<feature type="transmembrane region" description="Helical" evidence="2">
    <location>
        <begin position="93"/>
        <end position="111"/>
    </location>
</feature>
<gene>
    <name evidence="4" type="ordered locus">BP1026B_I2006</name>
</gene>
<sequence length="343" mass="39703">MYTGWMAPFPINRKLEAWEKEGGLPRIRQNGIGPNQRLGLVRISSDFIEWIDRRFLYRGMLNVSLVFLCVISFFIFGGWLAVRGSVSDGDERMFFMFSVLAPVAMIALLYYKILSKEFFTCVYYPIRFNRRTRNIHIFRDKRDGGILTVPWDSVFFHIGRGTDMKFLRDIRGEVMEGDIVKDTFALGHCAESDRPVLEMWEFIRRYMEEGPQAVAEVPLDKYVELSVAPTLKNCLISAVGFTNATTPTKRILLSPFIGLFTLVRWLVFKTCKEPQFPPEIEAECRVEPNDPNVWPIPASIGEFAATVPGFIERAREKAQRSQAQDNADRQPQPMRKRRRRRAQ</sequence>
<evidence type="ECO:0000313" key="4">
    <source>
        <dbReference type="EMBL" id="AFI66624.1"/>
    </source>
</evidence>
<dbReference type="EMBL" id="CP002833">
    <property type="protein sequence ID" value="AFI66624.1"/>
    <property type="molecule type" value="Genomic_DNA"/>
</dbReference>